<dbReference type="Proteomes" id="UP001215712">
    <property type="component" value="Unassembled WGS sequence"/>
</dbReference>
<evidence type="ECO:0000313" key="2">
    <source>
        <dbReference type="Proteomes" id="UP001215712"/>
    </source>
</evidence>
<evidence type="ECO:0008006" key="3">
    <source>
        <dbReference type="Google" id="ProtNLM"/>
    </source>
</evidence>
<protein>
    <recommendedName>
        <fullName evidence="3">F-box domain-containing protein</fullName>
    </recommendedName>
</protein>
<accession>A0AAD6HPA5</accession>
<reference evidence="1" key="2">
    <citation type="submission" date="2023-01" db="EMBL/GenBank/DDBJ databases">
        <authorList>
            <person name="Petersen C."/>
        </authorList>
    </citation>
    <scope>NUCLEOTIDE SEQUENCE</scope>
    <source>
        <strain evidence="1">IBT 17514</strain>
    </source>
</reference>
<comment type="caution">
    <text evidence="1">The sequence shown here is derived from an EMBL/GenBank/DDBJ whole genome shotgun (WGS) entry which is preliminary data.</text>
</comment>
<keyword evidence="2" id="KW-1185">Reference proteome</keyword>
<evidence type="ECO:0000313" key="1">
    <source>
        <dbReference type="EMBL" id="KAJ5728451.1"/>
    </source>
</evidence>
<dbReference type="AlphaFoldDB" id="A0AAD6HPA5"/>
<dbReference type="EMBL" id="JAQJAN010000005">
    <property type="protein sequence ID" value="KAJ5728451.1"/>
    <property type="molecule type" value="Genomic_DNA"/>
</dbReference>
<sequence length="651" mass="72790">MSCALELLPNELLDQIIFYLNSEPPSIERIHQVPRHQITQSEKKDLKHLAQCSSHLLDLVRPRLFAHACLDLKDELAFQAFILNSDLARYVTSLVAITEQASLDLVDHRWWRRILRYLNPTRVTVLAPPTFIGNILNTRIMDGHSWAFDIKLQILQLEQQSASDIPSLPDLDDCDSLLLARPWTSMTFNESSSLKAYNHYEYFLSRVPSVLGEWGSRLKPQEFPPQDLSAMLGGLTSFSYTAVFPFYNHVKLVLDILSLMPKLEVFSIQLAPNADNHVLEMEQRGSLDPNDPWTELSTSYSLIGFEVRNKQSLIEFSSRDLALDALREELALGLDTDLGDTSWASEEPAHHILAHSLLGHPTPRVINPQHSVQESTKNDWKLDEDWNRGIQLLDSGVFRSGSIPRSLITTHLRRTPPSSETNTFIIYPTNFDAFAARNLFNDLHSGPSGLSKDDAIKRLDSVQLLPVQNLLQAAQAVKQVSGSLQKIQEKYQQTGSEPGQSTSIIILAVVGLDTLAEGVVRASNPARGAAVLASTLRLLTRLSRTHSDFLSVMLVNTHGLGSAYVEVDQQGSNRQNIAITEATRSTRDDGIHSIFQKPGTPLLSNLVMRTLDQGIDTHILLSDVKYTHVAEVIKDRTGTSLGKWGTWSPQR</sequence>
<gene>
    <name evidence="1" type="ORF">N7493_004781</name>
</gene>
<organism evidence="1 2">
    <name type="scientific">Penicillium malachiteum</name>
    <dbReference type="NCBI Taxonomy" id="1324776"/>
    <lineage>
        <taxon>Eukaryota</taxon>
        <taxon>Fungi</taxon>
        <taxon>Dikarya</taxon>
        <taxon>Ascomycota</taxon>
        <taxon>Pezizomycotina</taxon>
        <taxon>Eurotiomycetes</taxon>
        <taxon>Eurotiomycetidae</taxon>
        <taxon>Eurotiales</taxon>
        <taxon>Aspergillaceae</taxon>
        <taxon>Penicillium</taxon>
    </lineage>
</organism>
<name>A0AAD6HPA5_9EURO</name>
<proteinExistence type="predicted"/>
<reference evidence="1" key="1">
    <citation type="journal article" date="2023" name="IMA Fungus">
        <title>Comparative genomic study of the Penicillium genus elucidates a diverse pangenome and 15 lateral gene transfer events.</title>
        <authorList>
            <person name="Petersen C."/>
            <person name="Sorensen T."/>
            <person name="Nielsen M.R."/>
            <person name="Sondergaard T.E."/>
            <person name="Sorensen J.L."/>
            <person name="Fitzpatrick D.A."/>
            <person name="Frisvad J.C."/>
            <person name="Nielsen K.L."/>
        </authorList>
    </citation>
    <scope>NUCLEOTIDE SEQUENCE</scope>
    <source>
        <strain evidence="1">IBT 17514</strain>
    </source>
</reference>